<comment type="caution">
    <text evidence="1">The sequence shown here is derived from an EMBL/GenBank/DDBJ whole genome shotgun (WGS) entry which is preliminary data.</text>
</comment>
<sequence>MVFSSPRRRCDCVRSAWPVWFASHGAAPGSLALVATAGRGPLSGLVLVVVSRVRDGPRVRSHVSFPPSPRYGSARPAHLVPHGAALDPWRWLQRRAIYPPRGALAGTRCWPRPHYPGPFAA</sequence>
<keyword evidence="2" id="KW-1185">Reference proteome</keyword>
<accession>A0ABR1ZPS5</accession>
<dbReference type="EMBL" id="JBBPBM010001672">
    <property type="protein sequence ID" value="KAK8482690.1"/>
    <property type="molecule type" value="Genomic_DNA"/>
</dbReference>
<protein>
    <submittedName>
        <fullName evidence="1">Uncharacterized protein</fullName>
    </submittedName>
</protein>
<dbReference type="Proteomes" id="UP001472677">
    <property type="component" value="Unassembled WGS sequence"/>
</dbReference>
<reference evidence="1 2" key="1">
    <citation type="journal article" date="2024" name="G3 (Bethesda)">
        <title>Genome assembly of Hibiscus sabdariffa L. provides insights into metabolisms of medicinal natural products.</title>
        <authorList>
            <person name="Kim T."/>
        </authorList>
    </citation>
    <scope>NUCLEOTIDE SEQUENCE [LARGE SCALE GENOMIC DNA]</scope>
    <source>
        <strain evidence="1">TK-2024</strain>
        <tissue evidence="1">Old leaves</tissue>
    </source>
</reference>
<name>A0ABR1ZPS5_9ROSI</name>
<evidence type="ECO:0000313" key="2">
    <source>
        <dbReference type="Proteomes" id="UP001472677"/>
    </source>
</evidence>
<evidence type="ECO:0000313" key="1">
    <source>
        <dbReference type="EMBL" id="KAK8482690.1"/>
    </source>
</evidence>
<gene>
    <name evidence="1" type="ORF">V6N12_017185</name>
</gene>
<organism evidence="1 2">
    <name type="scientific">Hibiscus sabdariffa</name>
    <name type="common">roselle</name>
    <dbReference type="NCBI Taxonomy" id="183260"/>
    <lineage>
        <taxon>Eukaryota</taxon>
        <taxon>Viridiplantae</taxon>
        <taxon>Streptophyta</taxon>
        <taxon>Embryophyta</taxon>
        <taxon>Tracheophyta</taxon>
        <taxon>Spermatophyta</taxon>
        <taxon>Magnoliopsida</taxon>
        <taxon>eudicotyledons</taxon>
        <taxon>Gunneridae</taxon>
        <taxon>Pentapetalae</taxon>
        <taxon>rosids</taxon>
        <taxon>malvids</taxon>
        <taxon>Malvales</taxon>
        <taxon>Malvaceae</taxon>
        <taxon>Malvoideae</taxon>
        <taxon>Hibiscus</taxon>
    </lineage>
</organism>
<proteinExistence type="predicted"/>